<dbReference type="Proteomes" id="UP001344888">
    <property type="component" value="Unassembled WGS sequence"/>
</dbReference>
<proteinExistence type="predicted"/>
<accession>A0AAW9NTN1</accession>
<evidence type="ECO:0000313" key="2">
    <source>
        <dbReference type="Proteomes" id="UP001344888"/>
    </source>
</evidence>
<name>A0AAW9NTN1_9BACL</name>
<comment type="caution">
    <text evidence="1">The sequence shown here is derived from an EMBL/GenBank/DDBJ whole genome shotgun (WGS) entry which is preliminary data.</text>
</comment>
<keyword evidence="2" id="KW-1185">Reference proteome</keyword>
<dbReference type="EMBL" id="JARSFG010000007">
    <property type="protein sequence ID" value="MEC1177850.1"/>
    <property type="molecule type" value="Genomic_DNA"/>
</dbReference>
<dbReference type="InterPro" id="IPR018743">
    <property type="entry name" value="DUF2292"/>
</dbReference>
<sequence length="48" mass="5562">MTKQKSNSEMTLESIKEMLETIKFGTITLVIQDGHVVQIEKNEKIRLK</sequence>
<gene>
    <name evidence="1" type="ORF">P9B03_05085</name>
</gene>
<reference evidence="1 2" key="1">
    <citation type="submission" date="2023-03" db="EMBL/GenBank/DDBJ databases">
        <title>Bacillus Genome Sequencing.</title>
        <authorList>
            <person name="Dunlap C."/>
        </authorList>
    </citation>
    <scope>NUCLEOTIDE SEQUENCE [LARGE SCALE GENOMIC DNA]</scope>
    <source>
        <strain evidence="1 2">B-59205</strain>
    </source>
</reference>
<dbReference type="AlphaFoldDB" id="A0AAW9NTN1"/>
<evidence type="ECO:0000313" key="1">
    <source>
        <dbReference type="EMBL" id="MEC1177850.1"/>
    </source>
</evidence>
<dbReference type="Pfam" id="PF10055">
    <property type="entry name" value="DUF2292"/>
    <property type="match status" value="1"/>
</dbReference>
<protein>
    <submittedName>
        <fullName evidence="1">YezD family protein</fullName>
    </submittedName>
</protein>
<organism evidence="1 2">
    <name type="scientific">Metasolibacillus meyeri</name>
    <dbReference type="NCBI Taxonomy" id="1071052"/>
    <lineage>
        <taxon>Bacteria</taxon>
        <taxon>Bacillati</taxon>
        <taxon>Bacillota</taxon>
        <taxon>Bacilli</taxon>
        <taxon>Bacillales</taxon>
        <taxon>Caryophanaceae</taxon>
        <taxon>Metasolibacillus</taxon>
    </lineage>
</organism>